<sequence length="194" mass="21837">MDGFPMTAGASRPAIVAEVIRTRRTVNAFQPLLPPREIVLEALELACWAPNHHKTEPWRFHALGPETVARLIDWNTRSLAETKGVEAAEAKRRQWAAVPGWLLVTCLRSDDPVQAEEDFAACCCAVQNFLLSLWSHGIATKWSTGGITRQPEFLERLGLDPAQHRLVGLIWYGYPEKLPQQQRHPATAFLRELP</sequence>
<evidence type="ECO:0000256" key="6">
    <source>
        <dbReference type="ARBA" id="ARBA00023002"/>
    </source>
</evidence>
<evidence type="ECO:0000256" key="7">
    <source>
        <dbReference type="ARBA" id="ARBA00023027"/>
    </source>
</evidence>
<gene>
    <name evidence="9" type="ORF">ENS64_03020</name>
</gene>
<evidence type="ECO:0000256" key="3">
    <source>
        <dbReference type="ARBA" id="ARBA00022630"/>
    </source>
</evidence>
<keyword evidence="3" id="KW-0285">Flavoprotein</keyword>
<keyword evidence="5" id="KW-0521">NADP</keyword>
<dbReference type="SUPFAM" id="SSF55469">
    <property type="entry name" value="FMN-dependent nitroreductase-like"/>
    <property type="match status" value="1"/>
</dbReference>
<proteinExistence type="inferred from homology"/>
<dbReference type="Pfam" id="PF00881">
    <property type="entry name" value="Nitroreductase"/>
    <property type="match status" value="1"/>
</dbReference>
<evidence type="ECO:0000256" key="4">
    <source>
        <dbReference type="ARBA" id="ARBA00022643"/>
    </source>
</evidence>
<evidence type="ECO:0000256" key="1">
    <source>
        <dbReference type="ARBA" id="ARBA00001917"/>
    </source>
</evidence>
<keyword evidence="4" id="KW-0288">FMN</keyword>
<dbReference type="CDD" id="cd02135">
    <property type="entry name" value="YdjA-like"/>
    <property type="match status" value="1"/>
</dbReference>
<feature type="domain" description="Nitroreductase" evidence="8">
    <location>
        <begin position="20"/>
        <end position="174"/>
    </location>
</feature>
<evidence type="ECO:0000313" key="9">
    <source>
        <dbReference type="EMBL" id="HGT38226.1"/>
    </source>
</evidence>
<reference evidence="9" key="1">
    <citation type="journal article" date="2020" name="mSystems">
        <title>Genome- and Community-Level Interaction Insights into Carbon Utilization and Element Cycling Functions of Hydrothermarchaeota in Hydrothermal Sediment.</title>
        <authorList>
            <person name="Zhou Z."/>
            <person name="Liu Y."/>
            <person name="Xu W."/>
            <person name="Pan J."/>
            <person name="Luo Z.H."/>
            <person name="Li M."/>
        </authorList>
    </citation>
    <scope>NUCLEOTIDE SEQUENCE [LARGE SCALE GENOMIC DNA]</scope>
    <source>
        <strain evidence="9">SpSt-508</strain>
    </source>
</reference>
<evidence type="ECO:0000256" key="5">
    <source>
        <dbReference type="ARBA" id="ARBA00022857"/>
    </source>
</evidence>
<dbReference type="PANTHER" id="PTHR43821">
    <property type="entry name" value="NAD(P)H NITROREDUCTASE YDJA-RELATED"/>
    <property type="match status" value="1"/>
</dbReference>
<dbReference type="EMBL" id="DSVQ01000006">
    <property type="protein sequence ID" value="HGT38226.1"/>
    <property type="molecule type" value="Genomic_DNA"/>
</dbReference>
<dbReference type="InterPro" id="IPR052530">
    <property type="entry name" value="NAD(P)H_nitroreductase"/>
</dbReference>
<dbReference type="InterPro" id="IPR029479">
    <property type="entry name" value="Nitroreductase"/>
</dbReference>
<protein>
    <submittedName>
        <fullName evidence="9">Nitroreductase</fullName>
    </submittedName>
</protein>
<dbReference type="AlphaFoldDB" id="A0A7C4QPH8"/>
<accession>A0A7C4QPH8</accession>
<keyword evidence="6" id="KW-0560">Oxidoreductase</keyword>
<dbReference type="GO" id="GO:0016491">
    <property type="term" value="F:oxidoreductase activity"/>
    <property type="evidence" value="ECO:0007669"/>
    <property type="project" value="UniProtKB-KW"/>
</dbReference>
<name>A0A7C4QPH8_9PLAN</name>
<dbReference type="Gene3D" id="3.40.109.10">
    <property type="entry name" value="NADH Oxidase"/>
    <property type="match status" value="1"/>
</dbReference>
<comment type="cofactor">
    <cofactor evidence="1">
        <name>FMN</name>
        <dbReference type="ChEBI" id="CHEBI:58210"/>
    </cofactor>
</comment>
<evidence type="ECO:0000259" key="8">
    <source>
        <dbReference type="Pfam" id="PF00881"/>
    </source>
</evidence>
<keyword evidence="7" id="KW-0520">NAD</keyword>
<comment type="caution">
    <text evidence="9">The sequence shown here is derived from an EMBL/GenBank/DDBJ whole genome shotgun (WGS) entry which is preliminary data.</text>
</comment>
<organism evidence="9">
    <name type="scientific">Schlesneria paludicola</name>
    <dbReference type="NCBI Taxonomy" id="360056"/>
    <lineage>
        <taxon>Bacteria</taxon>
        <taxon>Pseudomonadati</taxon>
        <taxon>Planctomycetota</taxon>
        <taxon>Planctomycetia</taxon>
        <taxon>Planctomycetales</taxon>
        <taxon>Planctomycetaceae</taxon>
        <taxon>Schlesneria</taxon>
    </lineage>
</organism>
<dbReference type="PANTHER" id="PTHR43821:SF1">
    <property type="entry name" value="NAD(P)H NITROREDUCTASE YDJA-RELATED"/>
    <property type="match status" value="1"/>
</dbReference>
<comment type="similarity">
    <text evidence="2">Belongs to the nitroreductase family.</text>
</comment>
<evidence type="ECO:0000256" key="2">
    <source>
        <dbReference type="ARBA" id="ARBA00007118"/>
    </source>
</evidence>
<dbReference type="InterPro" id="IPR026021">
    <property type="entry name" value="YdjA-like"/>
</dbReference>
<dbReference type="InterPro" id="IPR000415">
    <property type="entry name" value="Nitroreductase-like"/>
</dbReference>